<dbReference type="SUPFAM" id="SSF160935">
    <property type="entry name" value="VPA0735-like"/>
    <property type="match status" value="1"/>
</dbReference>
<gene>
    <name evidence="3" type="ORF">E4634_00305</name>
</gene>
<dbReference type="PANTHER" id="PTHR36509:SF2">
    <property type="entry name" value="BLL3101 PROTEIN"/>
    <property type="match status" value="1"/>
</dbReference>
<dbReference type="InterPro" id="IPR010621">
    <property type="entry name" value="DUF1214"/>
</dbReference>
<dbReference type="Pfam" id="PF06742">
    <property type="entry name" value="DUF1214"/>
    <property type="match status" value="1"/>
</dbReference>
<dbReference type="EMBL" id="SRLE01000001">
    <property type="protein sequence ID" value="TGD76030.1"/>
    <property type="molecule type" value="Genomic_DNA"/>
</dbReference>
<evidence type="ECO:0000259" key="1">
    <source>
        <dbReference type="Pfam" id="PF06742"/>
    </source>
</evidence>
<feature type="domain" description="DUF1254" evidence="2">
    <location>
        <begin position="73"/>
        <end position="130"/>
    </location>
</feature>
<dbReference type="PANTHER" id="PTHR36509">
    <property type="entry name" value="BLL3101 PROTEIN"/>
    <property type="match status" value="1"/>
</dbReference>
<dbReference type="Gene3D" id="2.60.120.600">
    <property type="entry name" value="Domain of unknown function DUF1214, C-terminal domain"/>
    <property type="match status" value="1"/>
</dbReference>
<dbReference type="InterPro" id="IPR010679">
    <property type="entry name" value="DUF1254"/>
</dbReference>
<protein>
    <submittedName>
        <fullName evidence="3">DUF1254 domain-containing protein</fullName>
    </submittedName>
</protein>
<dbReference type="InterPro" id="IPR037049">
    <property type="entry name" value="DUF1214_C_sf"/>
</dbReference>
<evidence type="ECO:0000313" key="3">
    <source>
        <dbReference type="EMBL" id="TGD76030.1"/>
    </source>
</evidence>
<feature type="domain" description="DUF1214" evidence="1">
    <location>
        <begin position="267"/>
        <end position="345"/>
    </location>
</feature>
<dbReference type="Proteomes" id="UP000298050">
    <property type="component" value="Unassembled WGS sequence"/>
</dbReference>
<proteinExistence type="predicted"/>
<dbReference type="InterPro" id="IPR037050">
    <property type="entry name" value="DUF1254_sf"/>
</dbReference>
<sequence>MPRSCPSAIPSRPPWSCCSPSSTAEAAAGLVYPTPAGPRGMTANTPAAVTLANFRRAETDLYLRKFVENGAFGQFLHVPYLTSIEKQDVVRMNRDALYSYAVADLSLGPVTVTLPEAGGRFMALQVIDQDHYTPAVVYTPGSHCFSLADVGTRYALLLVRTFVDPGSEADFALAHALQAQVLLQQPRGADFVIPAWDTLATGRIRAALNDLAAAAGGMDSAQMFGARGEVDDVQHLIGTALGWGGNPARDAFYVNVHPPGNDGVTPHVLRVHEVPVDGFWSISVYNREGYFEKNDRDAYSINNVSAQCDDDGGVTVYFGGCEQAPGNCLPITPGWNYVVRLYRPRAQVLDGRWVFPTARPVKQGVRA</sequence>
<reference evidence="3 4" key="1">
    <citation type="submission" date="2019-04" db="EMBL/GenBank/DDBJ databases">
        <title>Taxonomy of novel Haliea sp. from mangrove soil of West Coast of India.</title>
        <authorList>
            <person name="Verma A."/>
            <person name="Kumar P."/>
            <person name="Krishnamurthi S."/>
        </authorList>
    </citation>
    <scope>NUCLEOTIDE SEQUENCE [LARGE SCALE GENOMIC DNA]</scope>
    <source>
        <strain evidence="3 4">SAOS-164</strain>
    </source>
</reference>
<organism evidence="3 4">
    <name type="scientific">Mangrovimicrobium sediminis</name>
    <dbReference type="NCBI Taxonomy" id="2562682"/>
    <lineage>
        <taxon>Bacteria</taxon>
        <taxon>Pseudomonadati</taxon>
        <taxon>Pseudomonadota</taxon>
        <taxon>Gammaproteobacteria</taxon>
        <taxon>Cellvibrionales</taxon>
        <taxon>Halieaceae</taxon>
        <taxon>Mangrovimicrobium</taxon>
    </lineage>
</organism>
<evidence type="ECO:0000259" key="2">
    <source>
        <dbReference type="Pfam" id="PF06863"/>
    </source>
</evidence>
<evidence type="ECO:0000313" key="4">
    <source>
        <dbReference type="Proteomes" id="UP000298050"/>
    </source>
</evidence>
<accession>A0A4Z0M9F3</accession>
<dbReference type="Pfam" id="PF06863">
    <property type="entry name" value="DUF1254"/>
    <property type="match status" value="1"/>
</dbReference>
<dbReference type="Gene3D" id="2.60.40.1610">
    <property type="entry name" value="Domain of unknown function DUF1254"/>
    <property type="match status" value="1"/>
</dbReference>
<name>A0A4Z0M9F3_9GAMM</name>
<keyword evidence="4" id="KW-1185">Reference proteome</keyword>
<dbReference type="AlphaFoldDB" id="A0A4Z0M9F3"/>
<comment type="caution">
    <text evidence="3">The sequence shown here is derived from an EMBL/GenBank/DDBJ whole genome shotgun (WGS) entry which is preliminary data.</text>
</comment>
<dbReference type="OrthoDB" id="547269at2"/>